<feature type="region of interest" description="Disordered" evidence="2">
    <location>
        <begin position="75"/>
        <end position="112"/>
    </location>
</feature>
<sequence length="188" mass="21345">MTLSKKTLIIPLVAVGLLAGATSAMAYHGGGCWGWGDGYHHRGYYDGPRSCWDGRYHMRHGGPCWYYDGDERRYYEPDRDRPGPDGRYMDDRPDVRGDYPPPPPPPADPELSPEERAKFAQIVDDFRARVDPLRDELFVREAELKALQNAPEPNVNAVSDKAKEVVKLRKQIKDLRAQMVDDLEKAGF</sequence>
<feature type="chain" id="PRO_5039378974" evidence="3">
    <location>
        <begin position="27"/>
        <end position="188"/>
    </location>
</feature>
<dbReference type="EMBL" id="DXHV01000048">
    <property type="protein sequence ID" value="HIW00433.1"/>
    <property type="molecule type" value="Genomic_DNA"/>
</dbReference>
<gene>
    <name evidence="4" type="ORF">H9894_04515</name>
</gene>
<reference evidence="4" key="2">
    <citation type="submission" date="2021-04" db="EMBL/GenBank/DDBJ databases">
        <authorList>
            <person name="Gilroy R."/>
        </authorList>
    </citation>
    <scope>NUCLEOTIDE SEQUENCE</scope>
    <source>
        <strain evidence="4">ChiHecec2B26-446</strain>
    </source>
</reference>
<dbReference type="Proteomes" id="UP000886752">
    <property type="component" value="Unassembled WGS sequence"/>
</dbReference>
<evidence type="ECO:0000256" key="3">
    <source>
        <dbReference type="SAM" id="SignalP"/>
    </source>
</evidence>
<proteinExistence type="predicted"/>
<dbReference type="Gene3D" id="1.20.120.1490">
    <property type="match status" value="1"/>
</dbReference>
<dbReference type="Pfam" id="PF13801">
    <property type="entry name" value="Metal_resist"/>
    <property type="match status" value="1"/>
</dbReference>
<comment type="caution">
    <text evidence="4">The sequence shown here is derived from an EMBL/GenBank/DDBJ whole genome shotgun (WGS) entry which is preliminary data.</text>
</comment>
<evidence type="ECO:0000313" key="5">
    <source>
        <dbReference type="Proteomes" id="UP000886752"/>
    </source>
</evidence>
<evidence type="ECO:0000313" key="4">
    <source>
        <dbReference type="EMBL" id="HIW00433.1"/>
    </source>
</evidence>
<keyword evidence="3" id="KW-0732">Signal</keyword>
<keyword evidence="1" id="KW-0175">Coiled coil</keyword>
<feature type="compositionally biased region" description="Pro residues" evidence="2">
    <location>
        <begin position="99"/>
        <end position="108"/>
    </location>
</feature>
<name>A0A9D1PXP7_9BACT</name>
<feature type="compositionally biased region" description="Basic and acidic residues" evidence="2">
    <location>
        <begin position="75"/>
        <end position="97"/>
    </location>
</feature>
<dbReference type="InterPro" id="IPR025961">
    <property type="entry name" value="Metal_resist"/>
</dbReference>
<accession>A0A9D1PXP7</accession>
<dbReference type="AlphaFoldDB" id="A0A9D1PXP7"/>
<protein>
    <submittedName>
        <fullName evidence="4">Periplasmic heavy metal sensor</fullName>
    </submittedName>
</protein>
<feature type="signal peptide" evidence="3">
    <location>
        <begin position="1"/>
        <end position="26"/>
    </location>
</feature>
<organism evidence="4 5">
    <name type="scientific">Candidatus Desulfovibrio intestinipullorum</name>
    <dbReference type="NCBI Taxonomy" id="2838536"/>
    <lineage>
        <taxon>Bacteria</taxon>
        <taxon>Pseudomonadati</taxon>
        <taxon>Thermodesulfobacteriota</taxon>
        <taxon>Desulfovibrionia</taxon>
        <taxon>Desulfovibrionales</taxon>
        <taxon>Desulfovibrionaceae</taxon>
        <taxon>Desulfovibrio</taxon>
    </lineage>
</organism>
<feature type="coiled-coil region" evidence="1">
    <location>
        <begin position="158"/>
        <end position="185"/>
    </location>
</feature>
<evidence type="ECO:0000256" key="2">
    <source>
        <dbReference type="SAM" id="MobiDB-lite"/>
    </source>
</evidence>
<reference evidence="4" key="1">
    <citation type="journal article" date="2021" name="PeerJ">
        <title>Extensive microbial diversity within the chicken gut microbiome revealed by metagenomics and culture.</title>
        <authorList>
            <person name="Gilroy R."/>
            <person name="Ravi A."/>
            <person name="Getino M."/>
            <person name="Pursley I."/>
            <person name="Horton D.L."/>
            <person name="Alikhan N.F."/>
            <person name="Baker D."/>
            <person name="Gharbi K."/>
            <person name="Hall N."/>
            <person name="Watson M."/>
            <person name="Adriaenssens E.M."/>
            <person name="Foster-Nyarko E."/>
            <person name="Jarju S."/>
            <person name="Secka A."/>
            <person name="Antonio M."/>
            <person name="Oren A."/>
            <person name="Chaudhuri R.R."/>
            <person name="La Ragione R."/>
            <person name="Hildebrand F."/>
            <person name="Pallen M.J."/>
        </authorList>
    </citation>
    <scope>NUCLEOTIDE SEQUENCE</scope>
    <source>
        <strain evidence="4">ChiHecec2B26-446</strain>
    </source>
</reference>
<evidence type="ECO:0000256" key="1">
    <source>
        <dbReference type="SAM" id="Coils"/>
    </source>
</evidence>